<evidence type="ECO:0000259" key="9">
    <source>
        <dbReference type="Pfam" id="PF03176"/>
    </source>
</evidence>
<feature type="domain" description="Membrane transport protein MMPL" evidence="9">
    <location>
        <begin position="433"/>
        <end position="657"/>
    </location>
</feature>
<comment type="caution">
    <text evidence="10">The sequence shown here is derived from an EMBL/GenBank/DDBJ whole genome shotgun (WGS) entry which is preliminary data.</text>
</comment>
<proteinExistence type="inferred from homology"/>
<keyword evidence="11" id="KW-1185">Reference proteome</keyword>
<feature type="domain" description="Membrane transport protein MMPL" evidence="9">
    <location>
        <begin position="49"/>
        <end position="320"/>
    </location>
</feature>
<evidence type="ECO:0000256" key="6">
    <source>
        <dbReference type="ARBA" id="ARBA00023136"/>
    </source>
</evidence>
<feature type="compositionally biased region" description="Basic and acidic residues" evidence="7">
    <location>
        <begin position="671"/>
        <end position="688"/>
    </location>
</feature>
<comment type="subcellular location">
    <subcellularLocation>
        <location evidence="1">Cell membrane</location>
        <topology evidence="1">Multi-pass membrane protein</topology>
    </subcellularLocation>
</comment>
<dbReference type="PANTHER" id="PTHR33406:SF11">
    <property type="entry name" value="MEMBRANE PROTEIN SCO6666-RELATED"/>
    <property type="match status" value="1"/>
</dbReference>
<evidence type="ECO:0000313" key="10">
    <source>
        <dbReference type="EMBL" id="MBE1588012.1"/>
    </source>
</evidence>
<feature type="region of interest" description="Disordered" evidence="7">
    <location>
        <begin position="667"/>
        <end position="721"/>
    </location>
</feature>
<feature type="transmembrane region" description="Helical" evidence="8">
    <location>
        <begin position="263"/>
        <end position="284"/>
    </location>
</feature>
<dbReference type="InterPro" id="IPR004869">
    <property type="entry name" value="MMPL_dom"/>
</dbReference>
<gene>
    <name evidence="10" type="ORF">H4W80_006270</name>
</gene>
<keyword evidence="3" id="KW-1003">Cell membrane</keyword>
<dbReference type="PANTHER" id="PTHR33406">
    <property type="entry name" value="MEMBRANE PROTEIN MJ1562-RELATED"/>
    <property type="match status" value="1"/>
</dbReference>
<name>A0ABR9M655_9ACTN</name>
<evidence type="ECO:0000256" key="5">
    <source>
        <dbReference type="ARBA" id="ARBA00022989"/>
    </source>
</evidence>
<feature type="transmembrane region" description="Helical" evidence="8">
    <location>
        <begin position="525"/>
        <end position="547"/>
    </location>
</feature>
<evidence type="ECO:0000256" key="7">
    <source>
        <dbReference type="SAM" id="MobiDB-lite"/>
    </source>
</evidence>
<evidence type="ECO:0000256" key="8">
    <source>
        <dbReference type="SAM" id="Phobius"/>
    </source>
</evidence>
<keyword evidence="5 8" id="KW-1133">Transmembrane helix</keyword>
<dbReference type="EMBL" id="JADBEK010000001">
    <property type="protein sequence ID" value="MBE1588012.1"/>
    <property type="molecule type" value="Genomic_DNA"/>
</dbReference>
<accession>A0ABR9M655</accession>
<evidence type="ECO:0000313" key="11">
    <source>
        <dbReference type="Proteomes" id="UP000633509"/>
    </source>
</evidence>
<keyword evidence="4 8" id="KW-0812">Transmembrane</keyword>
<evidence type="ECO:0000256" key="2">
    <source>
        <dbReference type="ARBA" id="ARBA00010157"/>
    </source>
</evidence>
<feature type="transmembrane region" description="Helical" evidence="8">
    <location>
        <begin position="559"/>
        <end position="581"/>
    </location>
</feature>
<reference evidence="10 11" key="1">
    <citation type="submission" date="2020-10" db="EMBL/GenBank/DDBJ databases">
        <title>Sequencing the genomes of 1000 actinobacteria strains.</title>
        <authorList>
            <person name="Klenk H.-P."/>
        </authorList>
    </citation>
    <scope>NUCLEOTIDE SEQUENCE [LARGE SCALE GENOMIC DNA]</scope>
    <source>
        <strain evidence="10 11">DSM 43173</strain>
    </source>
</reference>
<dbReference type="Proteomes" id="UP000633509">
    <property type="component" value="Unassembled WGS sequence"/>
</dbReference>
<evidence type="ECO:0000256" key="1">
    <source>
        <dbReference type="ARBA" id="ARBA00004651"/>
    </source>
</evidence>
<dbReference type="SUPFAM" id="SSF82866">
    <property type="entry name" value="Multidrug efflux transporter AcrB transmembrane domain"/>
    <property type="match status" value="2"/>
</dbReference>
<evidence type="ECO:0000256" key="4">
    <source>
        <dbReference type="ARBA" id="ARBA00022692"/>
    </source>
</evidence>
<feature type="transmembrane region" description="Helical" evidence="8">
    <location>
        <begin position="343"/>
        <end position="363"/>
    </location>
</feature>
<comment type="similarity">
    <text evidence="2">Belongs to the resistance-nodulation-cell division (RND) (TC 2.A.6) family. MmpL subfamily.</text>
</comment>
<dbReference type="Gene3D" id="1.20.1640.10">
    <property type="entry name" value="Multidrug efflux transporter AcrB transmembrane domain"/>
    <property type="match status" value="1"/>
</dbReference>
<dbReference type="InterPro" id="IPR050545">
    <property type="entry name" value="Mycobact_MmpL"/>
</dbReference>
<protein>
    <submittedName>
        <fullName evidence="10">RND superfamily putative drug exporter</fullName>
    </submittedName>
</protein>
<feature type="transmembrane region" description="Helical" evidence="8">
    <location>
        <begin position="290"/>
        <end position="314"/>
    </location>
</feature>
<feature type="transmembrane region" description="Helical" evidence="8">
    <location>
        <begin position="499"/>
        <end position="518"/>
    </location>
</feature>
<sequence length="750" mass="76800">MGRLVYRGRWTLLALSLVAALLVAPLALSGRAAGGGFEDPRAGSATAARMSAEWYAGQSPDVVVLYRHPAVKVRDPRYKKAVHDSLRGLPAQYVRGMATYWTTGSKAMVSRDGHSTYAIVTLKGAKRASYAAVAARLRTVQNLRVAVGGPVPVRAELDGEAAADLARAAAVAAPVLLVLLVVVFGSLVAALLPLVVGVLAVLGALALLPGVSVYSFYAVVLLGLGLAAEFSLLLLRAFRQEIGGGASNEQAVAGTVATAGRTVAVAGVSVAASLLGLVLFPQPFLGSLGWAAAAVALVTSAVALLVAPALLGVLGRRVDALRVRPMPVRRDGGPRDGVARRPVVSLVAVTIVLVALAGPLLGVEFGNADHRALPAASEGRRVAETIERDFARNALSPIDVHVVVEPLDGTAVTALDVRPITERLERLPHVTGVETAGLSRPNRAVRLAVRHDLDPLSAQAGELVAAIRSAAAGPDVRQVVVGGPVAARLDLLAGLSGTLPWLAVVVCSAMAAVLSLAFGSLVLPVPAVVASLLSAGASFGVIGWVFRSGFLGFAGPLDVSVALLIGVVAFGLSVVHQVFLVSEARTGGSTAAEPREVIIGAALLMVAVGGAFATAGIAVVRLLGVGLGVAVAVDAVLVRLLLVPAAMRLLGPANWWPLRAPGAAAAAPGVHEIEPPRETPGPPRDRRPLTAGRPAITVKGRPAVFGADTDPVPMPAEPPRPEWVKVAAGRTRAVRADPGGAGWTWVEVDD</sequence>
<feature type="transmembrane region" description="Helical" evidence="8">
    <location>
        <begin position="597"/>
        <end position="617"/>
    </location>
</feature>
<evidence type="ECO:0000256" key="3">
    <source>
        <dbReference type="ARBA" id="ARBA00022475"/>
    </source>
</evidence>
<feature type="transmembrane region" description="Helical" evidence="8">
    <location>
        <begin position="214"/>
        <end position="235"/>
    </location>
</feature>
<dbReference type="RefSeq" id="WP_192788310.1">
    <property type="nucleotide sequence ID" value="NZ_JADBEK010000001.1"/>
</dbReference>
<feature type="transmembrane region" description="Helical" evidence="8">
    <location>
        <begin position="623"/>
        <end position="642"/>
    </location>
</feature>
<organism evidence="10 11">
    <name type="scientific">Nonomuraea angiospora</name>
    <dbReference type="NCBI Taxonomy" id="46172"/>
    <lineage>
        <taxon>Bacteria</taxon>
        <taxon>Bacillati</taxon>
        <taxon>Actinomycetota</taxon>
        <taxon>Actinomycetes</taxon>
        <taxon>Streptosporangiales</taxon>
        <taxon>Streptosporangiaceae</taxon>
        <taxon>Nonomuraea</taxon>
    </lineage>
</organism>
<keyword evidence="6 8" id="KW-0472">Membrane</keyword>
<dbReference type="Pfam" id="PF03176">
    <property type="entry name" value="MMPL"/>
    <property type="match status" value="2"/>
</dbReference>